<dbReference type="AlphaFoldDB" id="A0A4R6NBW4"/>
<dbReference type="RefSeq" id="WP_133601938.1">
    <property type="nucleotide sequence ID" value="NZ_JAUFPJ010000001.1"/>
</dbReference>
<feature type="chain" id="PRO_5020407070" evidence="2">
    <location>
        <begin position="25"/>
        <end position="221"/>
    </location>
</feature>
<feature type="region of interest" description="Disordered" evidence="1">
    <location>
        <begin position="111"/>
        <end position="132"/>
    </location>
</feature>
<accession>A0A4R6NBW4</accession>
<comment type="caution">
    <text evidence="3">The sequence shown here is derived from an EMBL/GenBank/DDBJ whole genome shotgun (WGS) entry which is preliminary data.</text>
</comment>
<feature type="signal peptide" evidence="2">
    <location>
        <begin position="1"/>
        <end position="24"/>
    </location>
</feature>
<gene>
    <name evidence="3" type="ORF">DFR39_101494</name>
</gene>
<dbReference type="SUPFAM" id="SSF82185">
    <property type="entry name" value="Histone H3 K4-specific methyltransferase SET7/9 N-terminal domain"/>
    <property type="match status" value="1"/>
</dbReference>
<feature type="compositionally biased region" description="Basic and acidic residues" evidence="1">
    <location>
        <begin position="120"/>
        <end position="132"/>
    </location>
</feature>
<dbReference type="Proteomes" id="UP000295357">
    <property type="component" value="Unassembled WGS sequence"/>
</dbReference>
<sequence>MQFRTQGRGALAALLMLCIGGAQAQDSWVTDDKGCKHALVGQPGATVTWTGGCVNNLAEGEGTQQWVSARGAPALAFVGTLVGGVRQGKGALLLANGSLLESEFVDGKSRGSTQLVSASGERREVKPASRPDITGKAEEVCTRMGKPDVPALDWKGRAAYRALAVVKGGRVVSIEVRALEKEIPREVQRTLVTAVQLALRERYECPGDHVFEQRFDFNYGV</sequence>
<keyword evidence="2" id="KW-0732">Signal</keyword>
<proteinExistence type="predicted"/>
<dbReference type="EMBL" id="SNXE01000001">
    <property type="protein sequence ID" value="TDP13020.1"/>
    <property type="molecule type" value="Genomic_DNA"/>
</dbReference>
<organism evidence="3 4">
    <name type="scientific">Roseateles asaccharophilus</name>
    <dbReference type="NCBI Taxonomy" id="582607"/>
    <lineage>
        <taxon>Bacteria</taxon>
        <taxon>Pseudomonadati</taxon>
        <taxon>Pseudomonadota</taxon>
        <taxon>Betaproteobacteria</taxon>
        <taxon>Burkholderiales</taxon>
        <taxon>Sphaerotilaceae</taxon>
        <taxon>Roseateles</taxon>
    </lineage>
</organism>
<evidence type="ECO:0000313" key="4">
    <source>
        <dbReference type="Proteomes" id="UP000295357"/>
    </source>
</evidence>
<reference evidence="3 4" key="1">
    <citation type="submission" date="2019-03" db="EMBL/GenBank/DDBJ databases">
        <title>Genomic Encyclopedia of Type Strains, Phase IV (KMG-IV): sequencing the most valuable type-strain genomes for metagenomic binning, comparative biology and taxonomic classification.</title>
        <authorList>
            <person name="Goeker M."/>
        </authorList>
    </citation>
    <scope>NUCLEOTIDE SEQUENCE [LARGE SCALE GENOMIC DNA]</scope>
    <source>
        <strain evidence="3 4">DSM 25082</strain>
    </source>
</reference>
<evidence type="ECO:0000256" key="2">
    <source>
        <dbReference type="SAM" id="SignalP"/>
    </source>
</evidence>
<keyword evidence="4" id="KW-1185">Reference proteome</keyword>
<evidence type="ECO:0000313" key="3">
    <source>
        <dbReference type="EMBL" id="TDP13020.1"/>
    </source>
</evidence>
<evidence type="ECO:0000256" key="1">
    <source>
        <dbReference type="SAM" id="MobiDB-lite"/>
    </source>
</evidence>
<name>A0A4R6NBW4_9BURK</name>
<dbReference type="OrthoDB" id="9153329at2"/>
<protein>
    <submittedName>
        <fullName evidence="3">Uncharacterized protein</fullName>
    </submittedName>
</protein>